<evidence type="ECO:0000259" key="5">
    <source>
        <dbReference type="Pfam" id="PF25881"/>
    </source>
</evidence>
<dbReference type="AlphaFoldDB" id="A0A9X4RGT5"/>
<dbReference type="InterPro" id="IPR059052">
    <property type="entry name" value="HH_YbhG-like"/>
</dbReference>
<sequence length="449" mass="47812">MLSEPVPTNASSQKPDQKSLPRGKWLKFGLPTILLFLGIGGVGWQFLNSASVNNSPNDLITQSVERKTLPITITANGTIKVERSINLSPKSTGTIKTLLVKEGDRVRQGQLIAEMDDSGLRGQIIQMEAQVSQQEANLQRLIAGNRPEEIAKTKAQLNSAQVELRQAEEDLLSNQSLYQSGAVSRQTYQKAVTSRDTAKASVLQAQQSLVLSQAGSRSEDIDEARAKLESALGSLQTTRTSLDDTKIVAPFDGIVIKKYADIGAFVSPSMSGSSDSASSSSILTLANDRLQVVVNISEAQIAKVKLGQSVKVKVDAFPNEVFTGKVEQIAPQATVSQNVTSFEVRVGITSTEVAKLKAGMNVEAQFEVGSLNNAILVPNAAVVKQADGTGVYILGNNRQPIFQAIQTGNTAGSFTEVKSGLQGNEQVLVSPPSKKESSSSGGVLPPQPR</sequence>
<dbReference type="RefSeq" id="WP_009625361.1">
    <property type="nucleotide sequence ID" value="NZ_VBTY01000009.1"/>
</dbReference>
<organism evidence="8 9">
    <name type="scientific">Pseudanabaena catenata USMAC16</name>
    <dbReference type="NCBI Taxonomy" id="1855837"/>
    <lineage>
        <taxon>Bacteria</taxon>
        <taxon>Bacillati</taxon>
        <taxon>Cyanobacteriota</taxon>
        <taxon>Cyanophyceae</taxon>
        <taxon>Pseudanabaenales</taxon>
        <taxon>Pseudanabaenaceae</taxon>
        <taxon>Pseudanabaena</taxon>
    </lineage>
</organism>
<dbReference type="Proteomes" id="UP001152872">
    <property type="component" value="Unassembled WGS sequence"/>
</dbReference>
<protein>
    <submittedName>
        <fullName evidence="8">Efflux RND transporter periplasmic adaptor subunit</fullName>
    </submittedName>
</protein>
<dbReference type="InterPro" id="IPR050465">
    <property type="entry name" value="UPF0194_transport"/>
</dbReference>
<feature type="domain" description="YbhG-like alpha-helical hairpin" evidence="5">
    <location>
        <begin position="115"/>
        <end position="244"/>
    </location>
</feature>
<evidence type="ECO:0000313" key="8">
    <source>
        <dbReference type="EMBL" id="MDG3493320.1"/>
    </source>
</evidence>
<dbReference type="Gene3D" id="2.40.30.170">
    <property type="match status" value="1"/>
</dbReference>
<comment type="caution">
    <text evidence="8">The sequence shown here is derived from an EMBL/GenBank/DDBJ whole genome shotgun (WGS) entry which is preliminary data.</text>
</comment>
<evidence type="ECO:0000256" key="3">
    <source>
        <dbReference type="ARBA" id="ARBA00023054"/>
    </source>
</evidence>
<proteinExistence type="inferred from homology"/>
<evidence type="ECO:0000256" key="1">
    <source>
        <dbReference type="ARBA" id="ARBA00004196"/>
    </source>
</evidence>
<feature type="domain" description="Multidrug resistance protein MdtA-like C-terminal permuted SH3" evidence="6">
    <location>
        <begin position="373"/>
        <end position="430"/>
    </location>
</feature>
<dbReference type="Gene3D" id="2.40.50.100">
    <property type="match status" value="1"/>
</dbReference>
<dbReference type="GO" id="GO:0030313">
    <property type="term" value="C:cell envelope"/>
    <property type="evidence" value="ECO:0007669"/>
    <property type="project" value="UniProtKB-SubCell"/>
</dbReference>
<dbReference type="InterPro" id="IPR058636">
    <property type="entry name" value="Beta-barrel_YknX"/>
</dbReference>
<feature type="domain" description="YknX-like beta-barrel" evidence="7">
    <location>
        <begin position="290"/>
        <end position="363"/>
    </location>
</feature>
<dbReference type="InterPro" id="IPR058627">
    <property type="entry name" value="MdtA-like_C"/>
</dbReference>
<dbReference type="NCBIfam" id="TIGR01730">
    <property type="entry name" value="RND_mfp"/>
    <property type="match status" value="1"/>
</dbReference>
<feature type="compositionally biased region" description="Polar residues" evidence="4">
    <location>
        <begin position="1"/>
        <end position="14"/>
    </location>
</feature>
<feature type="region of interest" description="Disordered" evidence="4">
    <location>
        <begin position="427"/>
        <end position="449"/>
    </location>
</feature>
<evidence type="ECO:0000256" key="2">
    <source>
        <dbReference type="ARBA" id="ARBA00009477"/>
    </source>
</evidence>
<feature type="compositionally biased region" description="Low complexity" evidence="4">
    <location>
        <begin position="428"/>
        <end position="449"/>
    </location>
</feature>
<dbReference type="Pfam" id="PF25881">
    <property type="entry name" value="HH_YBHG"/>
    <property type="match status" value="1"/>
</dbReference>
<dbReference type="SUPFAM" id="SSF111369">
    <property type="entry name" value="HlyD-like secretion proteins"/>
    <property type="match status" value="2"/>
</dbReference>
<comment type="similarity">
    <text evidence="2">Belongs to the membrane fusion protein (MFP) (TC 8.A.1) family.</text>
</comment>
<dbReference type="PANTHER" id="PTHR32347">
    <property type="entry name" value="EFFLUX SYSTEM COMPONENT YKNX-RELATED"/>
    <property type="match status" value="1"/>
</dbReference>
<dbReference type="EMBL" id="VBTY01000009">
    <property type="protein sequence ID" value="MDG3493320.1"/>
    <property type="molecule type" value="Genomic_DNA"/>
</dbReference>
<dbReference type="GO" id="GO:0022857">
    <property type="term" value="F:transmembrane transporter activity"/>
    <property type="evidence" value="ECO:0007669"/>
    <property type="project" value="InterPro"/>
</dbReference>
<feature type="region of interest" description="Disordered" evidence="4">
    <location>
        <begin position="1"/>
        <end position="21"/>
    </location>
</feature>
<dbReference type="Gene3D" id="1.10.287.470">
    <property type="entry name" value="Helix hairpin bin"/>
    <property type="match status" value="1"/>
</dbReference>
<dbReference type="InterPro" id="IPR006143">
    <property type="entry name" value="RND_pump_MFP"/>
</dbReference>
<dbReference type="PANTHER" id="PTHR32347:SF14">
    <property type="entry name" value="EFFLUX SYSTEM COMPONENT YKNX-RELATED"/>
    <property type="match status" value="1"/>
</dbReference>
<keyword evidence="9" id="KW-1185">Reference proteome</keyword>
<dbReference type="GO" id="GO:0016020">
    <property type="term" value="C:membrane"/>
    <property type="evidence" value="ECO:0007669"/>
    <property type="project" value="InterPro"/>
</dbReference>
<gene>
    <name evidence="8" type="ORF">FEV09_02005</name>
</gene>
<dbReference type="Pfam" id="PF25990">
    <property type="entry name" value="Beta-barrel_YknX"/>
    <property type="match status" value="1"/>
</dbReference>
<evidence type="ECO:0000259" key="6">
    <source>
        <dbReference type="Pfam" id="PF25967"/>
    </source>
</evidence>
<name>A0A9X4RGT5_9CYAN</name>
<keyword evidence="3" id="KW-0175">Coiled coil</keyword>
<reference evidence="8" key="1">
    <citation type="submission" date="2019-05" db="EMBL/GenBank/DDBJ databases">
        <title>Whole genome sequencing of Pseudanabaena catenata USMAC16.</title>
        <authorList>
            <person name="Khan Z."/>
            <person name="Omar W.M."/>
            <person name="Convey P."/>
            <person name="Merican F."/>
            <person name="Najimudin N."/>
        </authorList>
    </citation>
    <scope>NUCLEOTIDE SEQUENCE</scope>
    <source>
        <strain evidence="8">USMAC16</strain>
    </source>
</reference>
<accession>A0A9X4RGT5</accession>
<evidence type="ECO:0000259" key="7">
    <source>
        <dbReference type="Pfam" id="PF25990"/>
    </source>
</evidence>
<evidence type="ECO:0000313" key="9">
    <source>
        <dbReference type="Proteomes" id="UP001152872"/>
    </source>
</evidence>
<evidence type="ECO:0000256" key="4">
    <source>
        <dbReference type="SAM" id="MobiDB-lite"/>
    </source>
</evidence>
<comment type="subcellular location">
    <subcellularLocation>
        <location evidence="1">Cell envelope</location>
    </subcellularLocation>
</comment>
<dbReference type="Pfam" id="PF25967">
    <property type="entry name" value="RND-MFP_C"/>
    <property type="match status" value="1"/>
</dbReference>
<dbReference type="Gene3D" id="2.40.420.20">
    <property type="match status" value="1"/>
</dbReference>